<dbReference type="InterPro" id="IPR029045">
    <property type="entry name" value="ClpP/crotonase-like_dom_sf"/>
</dbReference>
<dbReference type="AlphaFoldDB" id="A0A7I7SP76"/>
<dbReference type="InterPro" id="IPR001753">
    <property type="entry name" value="Enoyl-CoA_hydra/iso"/>
</dbReference>
<dbReference type="CDD" id="cd06558">
    <property type="entry name" value="crotonase-like"/>
    <property type="match status" value="1"/>
</dbReference>
<protein>
    <recommendedName>
        <fullName evidence="4">Enoyl-CoA hydratase</fullName>
    </recommendedName>
</protein>
<dbReference type="PANTHER" id="PTHR43802:SF1">
    <property type="entry name" value="IP11341P-RELATED"/>
    <property type="match status" value="1"/>
</dbReference>
<name>A0A7I7SP76_9MYCO</name>
<dbReference type="Gene3D" id="3.90.226.10">
    <property type="entry name" value="2-enoyl-CoA Hydratase, Chain A, domain 1"/>
    <property type="match status" value="1"/>
</dbReference>
<dbReference type="EMBL" id="AP022595">
    <property type="protein sequence ID" value="BBY58598.1"/>
    <property type="molecule type" value="Genomic_DNA"/>
</dbReference>
<proteinExistence type="inferred from homology"/>
<dbReference type="Proteomes" id="UP000466445">
    <property type="component" value="Chromosome"/>
</dbReference>
<gene>
    <name evidence="2" type="ORF">MSAR_17340</name>
</gene>
<dbReference type="SUPFAM" id="SSF52096">
    <property type="entry name" value="ClpP/crotonase"/>
    <property type="match status" value="1"/>
</dbReference>
<dbReference type="GO" id="GO:0003824">
    <property type="term" value="F:catalytic activity"/>
    <property type="evidence" value="ECO:0007669"/>
    <property type="project" value="UniProtKB-ARBA"/>
</dbReference>
<comment type="similarity">
    <text evidence="1">Belongs to the enoyl-CoA hydratase/isomerase family.</text>
</comment>
<accession>A0A7I7SP76</accession>
<evidence type="ECO:0008006" key="4">
    <source>
        <dbReference type="Google" id="ProtNLM"/>
    </source>
</evidence>
<dbReference type="PANTHER" id="PTHR43802">
    <property type="entry name" value="ENOYL-COA HYDRATASE"/>
    <property type="match status" value="1"/>
</dbReference>
<dbReference type="KEGG" id="msar:MSAR_17340"/>
<reference evidence="2 3" key="1">
    <citation type="journal article" date="2019" name="Emerg. Microbes Infect.">
        <title>Comprehensive subspecies identification of 175 nontuberculous mycobacteria species based on 7547 genomic profiles.</title>
        <authorList>
            <person name="Matsumoto Y."/>
            <person name="Kinjo T."/>
            <person name="Motooka D."/>
            <person name="Nabeya D."/>
            <person name="Jung N."/>
            <person name="Uechi K."/>
            <person name="Horii T."/>
            <person name="Iida T."/>
            <person name="Fujita J."/>
            <person name="Nakamura S."/>
        </authorList>
    </citation>
    <scope>NUCLEOTIDE SEQUENCE [LARGE SCALE GENOMIC DNA]</scope>
    <source>
        <strain evidence="2 3">JCM 30395</strain>
    </source>
</reference>
<dbReference type="Pfam" id="PF00378">
    <property type="entry name" value="ECH_1"/>
    <property type="match status" value="1"/>
</dbReference>
<evidence type="ECO:0000313" key="2">
    <source>
        <dbReference type="EMBL" id="BBY58598.1"/>
    </source>
</evidence>
<evidence type="ECO:0000313" key="3">
    <source>
        <dbReference type="Proteomes" id="UP000466445"/>
    </source>
</evidence>
<organism evidence="2 3">
    <name type="scientific">Mycolicibacterium sarraceniae</name>
    <dbReference type="NCBI Taxonomy" id="1534348"/>
    <lineage>
        <taxon>Bacteria</taxon>
        <taxon>Bacillati</taxon>
        <taxon>Actinomycetota</taxon>
        <taxon>Actinomycetes</taxon>
        <taxon>Mycobacteriales</taxon>
        <taxon>Mycobacteriaceae</taxon>
        <taxon>Mycolicibacterium</taxon>
    </lineage>
</organism>
<sequence length="113" mass="12111">MLLPVSNPTTVRVDVDSCGVALITLDGPERLNAFGGETARQLGEAYRRCDADDAVRAVVVTGAGRAFCAGADMSEQAAVSPSTPTLPRSPTASGCCGVRRMRTRWRRRRLRCT</sequence>
<keyword evidence="3" id="KW-1185">Reference proteome</keyword>
<evidence type="ECO:0000256" key="1">
    <source>
        <dbReference type="ARBA" id="ARBA00005254"/>
    </source>
</evidence>